<comment type="caution">
    <text evidence="3">The sequence shown here is derived from an EMBL/GenBank/DDBJ whole genome shotgun (WGS) entry which is preliminary data.</text>
</comment>
<dbReference type="InParanoid" id="A0A543ATF4"/>
<evidence type="ECO:0000256" key="2">
    <source>
        <dbReference type="SAM" id="Phobius"/>
    </source>
</evidence>
<protein>
    <submittedName>
        <fullName evidence="3">Uncharacterized protein</fullName>
    </submittedName>
</protein>
<evidence type="ECO:0000313" key="3">
    <source>
        <dbReference type="EMBL" id="TQL75795.1"/>
    </source>
</evidence>
<gene>
    <name evidence="3" type="ORF">FB566_1310</name>
</gene>
<keyword evidence="2" id="KW-1133">Transmembrane helix</keyword>
<feature type="region of interest" description="Disordered" evidence="1">
    <location>
        <begin position="1"/>
        <end position="50"/>
    </location>
</feature>
<feature type="transmembrane region" description="Helical" evidence="2">
    <location>
        <begin position="206"/>
        <end position="231"/>
    </location>
</feature>
<feature type="transmembrane region" description="Helical" evidence="2">
    <location>
        <begin position="243"/>
        <end position="264"/>
    </location>
</feature>
<keyword evidence="2" id="KW-0812">Transmembrane</keyword>
<reference evidence="3 4" key="1">
    <citation type="submission" date="2019-06" db="EMBL/GenBank/DDBJ databases">
        <title>Sequencing the genomes of 1000 actinobacteria strains.</title>
        <authorList>
            <person name="Klenk H.-P."/>
        </authorList>
    </citation>
    <scope>NUCLEOTIDE SEQUENCE [LARGE SCALE GENOMIC DNA]</scope>
    <source>
        <strain evidence="3 4">DSM 45928</strain>
    </source>
</reference>
<accession>A0A543ATF4</accession>
<feature type="transmembrane region" description="Helical" evidence="2">
    <location>
        <begin position="276"/>
        <end position="295"/>
    </location>
</feature>
<dbReference type="AlphaFoldDB" id="A0A543ATF4"/>
<sequence>MTTDTPAPSAAAPPVAPSRGSMNTTHRSVGTPDNAKPGPEPTVGATLGDDGEAPVHEVHEVAEVVQPRSFSSPTMAAYRAGCEAYAEAVTAAHRSRTEAEERYRMEVAAVRETARREVARREAAVRYAQEARDLVAETDDAAADIWRRLAVYSDRRKLGLTPPPREDAEPHTPSEIRKLLAQAKRNIGLAQRGELPFPPPAHALPIAAAIGALSGLLSVWGAGLLLSAAAVRTDGAAAAFQALALVALFVGVFAGVPTVSGWLAVRHRLAIRPVHVAAAITGAVAGICALSPLALF</sequence>
<evidence type="ECO:0000256" key="1">
    <source>
        <dbReference type="SAM" id="MobiDB-lite"/>
    </source>
</evidence>
<organism evidence="3 4">
    <name type="scientific">Stackebrandtia endophytica</name>
    <dbReference type="NCBI Taxonomy" id="1496996"/>
    <lineage>
        <taxon>Bacteria</taxon>
        <taxon>Bacillati</taxon>
        <taxon>Actinomycetota</taxon>
        <taxon>Actinomycetes</taxon>
        <taxon>Glycomycetales</taxon>
        <taxon>Glycomycetaceae</taxon>
        <taxon>Stackebrandtia</taxon>
    </lineage>
</organism>
<proteinExistence type="predicted"/>
<name>A0A543ATF4_9ACTN</name>
<feature type="compositionally biased region" description="Low complexity" evidence="1">
    <location>
        <begin position="1"/>
        <end position="13"/>
    </location>
</feature>
<dbReference type="Proteomes" id="UP000317043">
    <property type="component" value="Unassembled WGS sequence"/>
</dbReference>
<dbReference type="EMBL" id="VFOW01000001">
    <property type="protein sequence ID" value="TQL75795.1"/>
    <property type="molecule type" value="Genomic_DNA"/>
</dbReference>
<keyword evidence="2" id="KW-0472">Membrane</keyword>
<evidence type="ECO:0000313" key="4">
    <source>
        <dbReference type="Proteomes" id="UP000317043"/>
    </source>
</evidence>
<keyword evidence="4" id="KW-1185">Reference proteome</keyword>